<dbReference type="RefSeq" id="WP_316909773.1">
    <property type="nucleotide sequence ID" value="NZ_JAPTGD010000001.1"/>
</dbReference>
<name>A0AAX6N0U4_PRIAR</name>
<reference evidence="1" key="2">
    <citation type="submission" date="2022-12" db="EMBL/GenBank/DDBJ databases">
        <authorList>
            <person name="Dechsakulwatana C."/>
            <person name="Rungsihiranrut A."/>
            <person name="Muangchinda C."/>
            <person name="Ningthoujam R."/>
            <person name="Klankeo P."/>
            <person name="Pinyakong O."/>
        </authorList>
    </citation>
    <scope>NUCLEOTIDE SEQUENCE</scope>
    <source>
        <strain evidence="1">TL01-2</strain>
    </source>
</reference>
<dbReference type="Gene3D" id="3.40.50.1110">
    <property type="entry name" value="SGNH hydrolase"/>
    <property type="match status" value="1"/>
</dbReference>
<dbReference type="SUPFAM" id="SSF52266">
    <property type="entry name" value="SGNH hydrolase"/>
    <property type="match status" value="1"/>
</dbReference>
<dbReference type="InterPro" id="IPR036514">
    <property type="entry name" value="SGNH_hydro_sf"/>
</dbReference>
<dbReference type="Proteomes" id="UP001269400">
    <property type="component" value="Unassembled WGS sequence"/>
</dbReference>
<gene>
    <name evidence="1" type="ORF">O0Q50_00090</name>
</gene>
<organism evidence="1 2">
    <name type="scientific">Priestia aryabhattai</name>
    <name type="common">Bacillus aryabhattai</name>
    <dbReference type="NCBI Taxonomy" id="412384"/>
    <lineage>
        <taxon>Bacteria</taxon>
        <taxon>Bacillati</taxon>
        <taxon>Bacillota</taxon>
        <taxon>Bacilli</taxon>
        <taxon>Bacillales</taxon>
        <taxon>Bacillaceae</taxon>
        <taxon>Priestia</taxon>
    </lineage>
</organism>
<keyword evidence="1" id="KW-0378">Hydrolase</keyword>
<protein>
    <submittedName>
        <fullName evidence="1">SGNH/GDSL hydrolase family protein</fullName>
    </submittedName>
</protein>
<evidence type="ECO:0000313" key="1">
    <source>
        <dbReference type="EMBL" id="MDU9689551.1"/>
    </source>
</evidence>
<comment type="caution">
    <text evidence="1">The sequence shown here is derived from an EMBL/GenBank/DDBJ whole genome shotgun (WGS) entry which is preliminary data.</text>
</comment>
<dbReference type="GO" id="GO:0016787">
    <property type="term" value="F:hydrolase activity"/>
    <property type="evidence" value="ECO:0007669"/>
    <property type="project" value="UniProtKB-KW"/>
</dbReference>
<evidence type="ECO:0000313" key="2">
    <source>
        <dbReference type="Proteomes" id="UP001269400"/>
    </source>
</evidence>
<dbReference type="AlphaFoldDB" id="A0AAX6N0U4"/>
<dbReference type="EMBL" id="JAPTGD010000001">
    <property type="protein sequence ID" value="MDU9689551.1"/>
    <property type="molecule type" value="Genomic_DNA"/>
</dbReference>
<accession>A0AAX6N0U4</accession>
<proteinExistence type="predicted"/>
<sequence length="262" mass="29842">MKIWVNVLALLVLIASLVAGKMYWNHQASEQSAVRPTKIEGSSYTKGEEASWKKYAQNLPKSVIAKIEQAEKTQKPIKLVIVGSAPKEKVDKTWGALLRESLQSTYGEDLITTKVYEYTDMTTLEFVKDEAYKQISNEKPDILLFEPFLLNDNGVVGINNTLENITVIMSRLKEKNSELVTILQPSAPVYKAENYPNDVKALEEFSKENGYEYLNHWNVWPDYRSKDILTFLGETSGQPNDKGEQLWAQYLEAYFTNSPSEL</sequence>
<reference evidence="1" key="1">
    <citation type="journal article" date="2022" name="J Environ Chem Eng">
        <title>Biodegradation of petroleum oil using a constructed nonpathogenic and heavy metal-tolerant bacterial consortium isolated from marine sponges.</title>
        <authorList>
            <person name="Dechsakulwatana C."/>
            <person name="Rungsihiranrut A."/>
            <person name="Muangchinda C."/>
            <person name="Ningthoujam R."/>
            <person name="Klankeo P."/>
            <person name="Pinyakong O."/>
        </authorList>
    </citation>
    <scope>NUCLEOTIDE SEQUENCE</scope>
    <source>
        <strain evidence="1">TL01-2</strain>
    </source>
</reference>